<keyword evidence="3" id="KW-1185">Reference proteome</keyword>
<accession>A0ABR7JJT4</accession>
<keyword evidence="1" id="KW-0472">Membrane</keyword>
<evidence type="ECO:0000313" key="2">
    <source>
        <dbReference type="EMBL" id="MBC5995186.1"/>
    </source>
</evidence>
<feature type="transmembrane region" description="Helical" evidence="1">
    <location>
        <begin position="456"/>
        <end position="473"/>
    </location>
</feature>
<evidence type="ECO:0008006" key="4">
    <source>
        <dbReference type="Google" id="ProtNLM"/>
    </source>
</evidence>
<keyword evidence="1" id="KW-0812">Transmembrane</keyword>
<evidence type="ECO:0000256" key="1">
    <source>
        <dbReference type="SAM" id="Phobius"/>
    </source>
</evidence>
<feature type="transmembrane region" description="Helical" evidence="1">
    <location>
        <begin position="343"/>
        <end position="362"/>
    </location>
</feature>
<feature type="transmembrane region" description="Helical" evidence="1">
    <location>
        <begin position="231"/>
        <end position="248"/>
    </location>
</feature>
<proteinExistence type="predicted"/>
<sequence length="547" mass="63256">MKNFLILRILDLFKGIYTKLGVDYNIMRLIIQAKLTLDCRRVPTISEASVEGNEKNYFYSSLFVYSILGVTFLPIILMSIDPRIKMSIYFSCFMILLLTVLISDFSSVILDVNDKDIIGIRGVQPRTLNAAKTTHIFIYIFMLSLAISGFSLLASLRFGMKYFLLLFLSIVLVDILMIIITAIMYLIILKLFKGEKLKDMLNIFQICFLLLFTIGYQFIARSFDFMHTDIVYDQSWWNVLFIPMWFSSNFSIIDGKSLDSIGIVLSILSIVVPIISLVVYKKLVPVFEKNLQKLNDNTYKSKEKKEKFSIKVSKLICRDKEERAIFNFVYNILDKDRDFKTKVYPSLALGVFMPIIIIFTSYDNSGIINYLKEIRESYLYLSGYLGIVIIQNIITMVQYSNEFEGAWIYEILPIKNIRNIYTGMFKGSIYKLYFPSFILLSIVFILIFKIEVIKHLTVLFLSGVFVSMVSFKLNEKHLPFSKPYNVGTSSKNIIVVLKSMITTVILVGIHFWIILMNINVLIYIYALILIGIIKISWNSIFTVRKSS</sequence>
<name>A0ABR7JJT4_9FIRM</name>
<evidence type="ECO:0000313" key="3">
    <source>
        <dbReference type="Proteomes" id="UP000609849"/>
    </source>
</evidence>
<feature type="transmembrane region" description="Helical" evidence="1">
    <location>
        <begin position="520"/>
        <end position="537"/>
    </location>
</feature>
<feature type="transmembrane region" description="Helical" evidence="1">
    <location>
        <begin position="57"/>
        <end position="76"/>
    </location>
</feature>
<dbReference type="EMBL" id="JACRWE010000001">
    <property type="protein sequence ID" value="MBC5995186.1"/>
    <property type="molecule type" value="Genomic_DNA"/>
</dbReference>
<protein>
    <recommendedName>
        <fullName evidence="4">ABC transporter permease</fullName>
    </recommendedName>
</protein>
<feature type="transmembrane region" description="Helical" evidence="1">
    <location>
        <begin position="136"/>
        <end position="156"/>
    </location>
</feature>
<feature type="transmembrane region" description="Helical" evidence="1">
    <location>
        <begin position="200"/>
        <end position="219"/>
    </location>
</feature>
<feature type="transmembrane region" description="Helical" evidence="1">
    <location>
        <begin position="163"/>
        <end position="188"/>
    </location>
</feature>
<feature type="transmembrane region" description="Helical" evidence="1">
    <location>
        <begin position="493"/>
        <end position="514"/>
    </location>
</feature>
<feature type="transmembrane region" description="Helical" evidence="1">
    <location>
        <begin position="88"/>
        <end position="110"/>
    </location>
</feature>
<feature type="transmembrane region" description="Helical" evidence="1">
    <location>
        <begin position="260"/>
        <end position="280"/>
    </location>
</feature>
<organism evidence="2 3">
    <name type="scientific">Romboutsia faecis</name>
    <dbReference type="NCBI Taxonomy" id="2764597"/>
    <lineage>
        <taxon>Bacteria</taxon>
        <taxon>Bacillati</taxon>
        <taxon>Bacillota</taxon>
        <taxon>Clostridia</taxon>
        <taxon>Peptostreptococcales</taxon>
        <taxon>Peptostreptococcaceae</taxon>
        <taxon>Romboutsia</taxon>
    </lineage>
</organism>
<feature type="transmembrane region" description="Helical" evidence="1">
    <location>
        <begin position="377"/>
        <end position="397"/>
    </location>
</feature>
<feature type="transmembrane region" description="Helical" evidence="1">
    <location>
        <begin position="432"/>
        <end position="450"/>
    </location>
</feature>
<dbReference type="Proteomes" id="UP000609849">
    <property type="component" value="Unassembled WGS sequence"/>
</dbReference>
<gene>
    <name evidence="2" type="ORF">H8923_00305</name>
</gene>
<comment type="caution">
    <text evidence="2">The sequence shown here is derived from an EMBL/GenBank/DDBJ whole genome shotgun (WGS) entry which is preliminary data.</text>
</comment>
<dbReference type="RefSeq" id="WP_153972888.1">
    <property type="nucleotide sequence ID" value="NZ_JACRWE010000001.1"/>
</dbReference>
<reference evidence="2 3" key="1">
    <citation type="submission" date="2020-08" db="EMBL/GenBank/DDBJ databases">
        <authorList>
            <person name="Liu C."/>
            <person name="Sun Q."/>
        </authorList>
    </citation>
    <scope>NUCLEOTIDE SEQUENCE [LARGE SCALE GENOMIC DNA]</scope>
    <source>
        <strain evidence="2 3">NSJ-18</strain>
    </source>
</reference>
<keyword evidence="1" id="KW-1133">Transmembrane helix</keyword>